<sequence length="45" mass="5170">MKKIVVKFGGSNLRRPQDIDRIVNVVQTYNRPSGAGRVCVLRHYQ</sequence>
<evidence type="ECO:0000313" key="1">
    <source>
        <dbReference type="EMBL" id="QJQ06600.1"/>
    </source>
</evidence>
<dbReference type="EMBL" id="CP051152">
    <property type="protein sequence ID" value="QJQ06600.1"/>
    <property type="molecule type" value="Genomic_DNA"/>
</dbReference>
<accession>A0A6M4A7A3</accession>
<proteinExistence type="predicted"/>
<reference evidence="1 2" key="1">
    <citation type="journal article" date="2019" name="Int. J. Syst. Evol. Microbiol.">
        <title>Undibacterium piscinae sp. nov., isolated from Korean shiner intestine.</title>
        <authorList>
            <person name="Lee S.Y."/>
            <person name="Kang W."/>
            <person name="Kim P.S."/>
            <person name="Kim H.S."/>
            <person name="Sung H."/>
            <person name="Shin N.R."/>
            <person name="Whon T.W."/>
            <person name="Yun J.H."/>
            <person name="Lee J.Y."/>
            <person name="Lee J.Y."/>
            <person name="Jung M.J."/>
            <person name="Jeong Y.S."/>
            <person name="Tak E.J."/>
            <person name="Han J.E."/>
            <person name="Hyun D.W."/>
            <person name="Kang M.S."/>
            <person name="Lee K.E."/>
            <person name="Lee B.H."/>
            <person name="Bae J.W."/>
        </authorList>
    </citation>
    <scope>NUCLEOTIDE SEQUENCE [LARGE SCALE GENOMIC DNA]</scope>
    <source>
        <strain evidence="1 2">S11R28</strain>
    </source>
</reference>
<keyword evidence="2" id="KW-1185">Reference proteome</keyword>
<dbReference type="AlphaFoldDB" id="A0A6M4A7A3"/>
<evidence type="ECO:0008006" key="3">
    <source>
        <dbReference type="Google" id="ProtNLM"/>
    </source>
</evidence>
<dbReference type="KEGG" id="upi:EJG51_012955"/>
<dbReference type="Proteomes" id="UP000274350">
    <property type="component" value="Chromosome"/>
</dbReference>
<organism evidence="1 2">
    <name type="scientific">Undibacterium piscinae</name>
    <dbReference type="NCBI Taxonomy" id="2495591"/>
    <lineage>
        <taxon>Bacteria</taxon>
        <taxon>Pseudomonadati</taxon>
        <taxon>Pseudomonadota</taxon>
        <taxon>Betaproteobacteria</taxon>
        <taxon>Burkholderiales</taxon>
        <taxon>Oxalobacteraceae</taxon>
        <taxon>Undibacterium</taxon>
    </lineage>
</organism>
<gene>
    <name evidence="1" type="ORF">EJG51_012955</name>
</gene>
<name>A0A6M4A7A3_9BURK</name>
<evidence type="ECO:0000313" key="2">
    <source>
        <dbReference type="Proteomes" id="UP000274350"/>
    </source>
</evidence>
<protein>
    <recommendedName>
        <fullName evidence="3">Aspartate kinase</fullName>
    </recommendedName>
</protein>